<name>A0A8H4TQP3_9HYPO</name>
<comment type="caution">
    <text evidence="1">The sequence shown here is derived from an EMBL/GenBank/DDBJ whole genome shotgun (WGS) entry which is preliminary data.</text>
</comment>
<dbReference type="EMBL" id="JABEXW010000551">
    <property type="protein sequence ID" value="KAF4962306.1"/>
    <property type="molecule type" value="Genomic_DNA"/>
</dbReference>
<protein>
    <submittedName>
        <fullName evidence="1">Uncharacterized protein</fullName>
    </submittedName>
</protein>
<keyword evidence="2" id="KW-1185">Reference proteome</keyword>
<organism evidence="1 2">
    <name type="scientific">Fusarium sarcochroum</name>
    <dbReference type="NCBI Taxonomy" id="1208366"/>
    <lineage>
        <taxon>Eukaryota</taxon>
        <taxon>Fungi</taxon>
        <taxon>Dikarya</taxon>
        <taxon>Ascomycota</taxon>
        <taxon>Pezizomycotina</taxon>
        <taxon>Sordariomycetes</taxon>
        <taxon>Hypocreomycetidae</taxon>
        <taxon>Hypocreales</taxon>
        <taxon>Nectriaceae</taxon>
        <taxon>Fusarium</taxon>
        <taxon>Fusarium lateritium species complex</taxon>
    </lineage>
</organism>
<reference evidence="1" key="2">
    <citation type="submission" date="2020-05" db="EMBL/GenBank/DDBJ databases">
        <authorList>
            <person name="Kim H.-S."/>
            <person name="Proctor R.H."/>
            <person name="Brown D.W."/>
        </authorList>
    </citation>
    <scope>NUCLEOTIDE SEQUENCE</scope>
    <source>
        <strain evidence="1">NRRL 20472</strain>
    </source>
</reference>
<evidence type="ECO:0000313" key="2">
    <source>
        <dbReference type="Proteomes" id="UP000622797"/>
    </source>
</evidence>
<dbReference type="Proteomes" id="UP000622797">
    <property type="component" value="Unassembled WGS sequence"/>
</dbReference>
<evidence type="ECO:0000313" key="1">
    <source>
        <dbReference type="EMBL" id="KAF4962306.1"/>
    </source>
</evidence>
<accession>A0A8H4TQP3</accession>
<sequence length="333" mass="37942">MSMSVPLKAKVSIRDNWTNPDSPAQKSMRNLKYVLGLDAHCEPQWPILISELEKVFEDKSQLVVSVTSFLQTWFQVLAELLEDENQEVWTDKLLTRVRELSSRLNLTVEVSNNERTSTKWSDGQLGFVLYIPKVLVYQPVQFAGVYKEQLLECFEENQPSKSLPIHSTTGDEWADVGAEEPEEQPAKQSQAGIKAPTVDYLPDPNTMPKPGSLLQKAPYHLFVYASGKNKIEIECSHSQTLEVLADYLKRWIRINPNITNKPPAVEIGLNHATCGFGLEYDRLTLFCENRYGSVFTISATMILNLVEGVFGYERVYGDSCSWHYRRDTPFKKL</sequence>
<gene>
    <name evidence="1" type="ORF">FSARC_9591</name>
</gene>
<dbReference type="AlphaFoldDB" id="A0A8H4TQP3"/>
<reference evidence="1" key="1">
    <citation type="journal article" date="2020" name="BMC Genomics">
        <title>Correction to: Identification and distribution of gene clusters required for synthesis of sphingolipid metabolism inhibitors in diverse species of the filamentous fungus Fusarium.</title>
        <authorList>
            <person name="Kim H.S."/>
            <person name="Lohmar J.M."/>
            <person name="Busman M."/>
            <person name="Brown D.W."/>
            <person name="Naumann T.A."/>
            <person name="Divon H.H."/>
            <person name="Lysoe E."/>
            <person name="Uhlig S."/>
            <person name="Proctor R.H."/>
        </authorList>
    </citation>
    <scope>NUCLEOTIDE SEQUENCE</scope>
    <source>
        <strain evidence="1">NRRL 20472</strain>
    </source>
</reference>
<dbReference type="OrthoDB" id="4926491at2759"/>
<proteinExistence type="predicted"/>